<dbReference type="Proteomes" id="UP000023755">
    <property type="component" value="Chromosome"/>
</dbReference>
<keyword evidence="4" id="KW-0997">Cell inner membrane</keyword>
<evidence type="ECO:0000313" key="10">
    <source>
        <dbReference type="EMBL" id="AHX11246.1"/>
    </source>
</evidence>
<dbReference type="GO" id="GO:0005886">
    <property type="term" value="C:plasma membrane"/>
    <property type="evidence" value="ECO:0007669"/>
    <property type="project" value="UniProtKB-SubCell"/>
</dbReference>
<keyword evidence="11" id="KW-1185">Reference proteome</keyword>
<evidence type="ECO:0000259" key="9">
    <source>
        <dbReference type="PROSITE" id="PS50928"/>
    </source>
</evidence>
<organism evidence="10 11">
    <name type="scientific">Neorickettsia helminthoeca str. Oregon</name>
    <dbReference type="NCBI Taxonomy" id="1286528"/>
    <lineage>
        <taxon>Bacteria</taxon>
        <taxon>Pseudomonadati</taxon>
        <taxon>Pseudomonadota</taxon>
        <taxon>Alphaproteobacteria</taxon>
        <taxon>Rickettsiales</taxon>
        <taxon>Anaplasmataceae</taxon>
        <taxon>Neorickettsia</taxon>
    </lineage>
</organism>
<feature type="transmembrane region" description="Helical" evidence="8">
    <location>
        <begin position="120"/>
        <end position="141"/>
    </location>
</feature>
<feature type="domain" description="ABC transmembrane type-1" evidence="9">
    <location>
        <begin position="311"/>
        <end position="511"/>
    </location>
</feature>
<keyword evidence="7 8" id="KW-0472">Membrane</keyword>
<comment type="subcellular location">
    <subcellularLocation>
        <location evidence="1">Cell inner membrane</location>
        <topology evidence="1">Multi-pass membrane protein</topology>
    </subcellularLocation>
</comment>
<keyword evidence="5 8" id="KW-0812">Transmembrane</keyword>
<dbReference type="GO" id="GO:0055085">
    <property type="term" value="P:transmembrane transport"/>
    <property type="evidence" value="ECO:0007669"/>
    <property type="project" value="InterPro"/>
</dbReference>
<feature type="transmembrane region" description="Helical" evidence="8">
    <location>
        <begin position="223"/>
        <end position="242"/>
    </location>
</feature>
<evidence type="ECO:0000256" key="1">
    <source>
        <dbReference type="ARBA" id="ARBA00004429"/>
    </source>
</evidence>
<dbReference type="STRING" id="1286528.NHE_0287"/>
<feature type="transmembrane region" description="Helical" evidence="8">
    <location>
        <begin position="307"/>
        <end position="333"/>
    </location>
</feature>
<evidence type="ECO:0000256" key="3">
    <source>
        <dbReference type="ARBA" id="ARBA00022475"/>
    </source>
</evidence>
<feature type="transmembrane region" description="Helical" evidence="8">
    <location>
        <begin position="493"/>
        <end position="516"/>
    </location>
</feature>
<dbReference type="PROSITE" id="PS50928">
    <property type="entry name" value="ABC_TM1"/>
    <property type="match status" value="2"/>
</dbReference>
<feature type="transmembrane region" description="Helical" evidence="8">
    <location>
        <begin position="181"/>
        <end position="203"/>
    </location>
</feature>
<evidence type="ECO:0000256" key="8">
    <source>
        <dbReference type="SAM" id="Phobius"/>
    </source>
</evidence>
<dbReference type="EMBL" id="CP007481">
    <property type="protein sequence ID" value="AHX11246.1"/>
    <property type="molecule type" value="Genomic_DNA"/>
</dbReference>
<feature type="transmembrane region" description="Helical" evidence="8">
    <location>
        <begin position="275"/>
        <end position="295"/>
    </location>
</feature>
<protein>
    <submittedName>
        <fullName evidence="10">Binding--dependent transport system inner membrane component family protein</fullName>
    </submittedName>
</protein>
<dbReference type="SUPFAM" id="SSF161098">
    <property type="entry name" value="MetI-like"/>
    <property type="match status" value="2"/>
</dbReference>
<keyword evidence="2" id="KW-0813">Transport</keyword>
<feature type="domain" description="ABC transmembrane type-1" evidence="9">
    <location>
        <begin position="42"/>
        <end position="241"/>
    </location>
</feature>
<sequence>MQKLVCNGLIFLFFAPTLSLILPSFNSYEPGGVFNWLLGEYVLNTLIILSGVGFLTFVFGVGAACAVTFLRFPGRGLLRVLLFLPLAVPGYITALSYVQFFDFSSDFSLFFREVFGFKHLFRIQSLYGAIFVMSVAFYPYVYMFSLARITSAGNFVAISRSCGKSFLATMLEVVIPVARPAIVGGLTLVLMEVISDFGIMQFFGLQTVVTGIYRKWFLLNDVIGASRLILFLLTFVALMIFLEKTSRQNAFYGNGVVNYDINPCWSLTPLKGMTVTIVLSLLPLFGIGFPIFSLISMTLNATPDYQLFSLIIGSVQIALFASFLTILIAFFFVYMKRKKKIGAALFQMSNLGYSIPGLVVGMGIINFFTSSSSILSYFTFSGFQILTAGTFTALMYSYIFRFLALGCNSIQSGIEKIPSEISWTMRLVGKNSFLDAIQVYSPMLIRYLVSGVILIFLDTLKELPATLLVRPFNFETMSIRVYELVVDERYNDAAVPALIMTAICLAVILFLIKSMYSRGLHNRKKGARIGCLCDVCLSKNEC</sequence>
<dbReference type="CDD" id="cd06261">
    <property type="entry name" value="TM_PBP2"/>
    <property type="match status" value="1"/>
</dbReference>
<feature type="transmembrane region" description="Helical" evidence="8">
    <location>
        <begin position="345"/>
        <end position="368"/>
    </location>
</feature>
<dbReference type="PANTHER" id="PTHR43357">
    <property type="entry name" value="INNER MEMBRANE ABC TRANSPORTER PERMEASE PROTEIN YDCV"/>
    <property type="match status" value="1"/>
</dbReference>
<feature type="transmembrane region" description="Helical" evidence="8">
    <location>
        <begin position="374"/>
        <end position="396"/>
    </location>
</feature>
<dbReference type="RefSeq" id="WP_038559126.1">
    <property type="nucleotide sequence ID" value="NZ_CP007481.1"/>
</dbReference>
<accession>X5H3V4</accession>
<evidence type="ECO:0000256" key="2">
    <source>
        <dbReference type="ARBA" id="ARBA00022448"/>
    </source>
</evidence>
<evidence type="ECO:0000256" key="7">
    <source>
        <dbReference type="ARBA" id="ARBA00023136"/>
    </source>
</evidence>
<evidence type="ECO:0000256" key="4">
    <source>
        <dbReference type="ARBA" id="ARBA00022519"/>
    </source>
</evidence>
<dbReference type="OrthoDB" id="9790211at2"/>
<reference evidence="10 11" key="1">
    <citation type="submission" date="2014-03" db="EMBL/GenBank/DDBJ databases">
        <title>Sequencing and Comparison of Genomes and Transcriptome Profiles of Human Ehrlichiosis Agents.</title>
        <authorList>
            <person name="Lin M."/>
            <person name="Daugherty S.C."/>
            <person name="Nagaraj S."/>
            <person name="Cheng Z."/>
            <person name="Xiong Q."/>
            <person name="Lin F.-Y."/>
            <person name="Sengamalay N."/>
            <person name="Ott S."/>
            <person name="Godinez A."/>
            <person name="Tallon L.J."/>
            <person name="Sadzewicz L."/>
            <person name="Fraser C.M."/>
            <person name="Dunning Hotopp J.C."/>
            <person name="Rikihisa Y."/>
        </authorList>
    </citation>
    <scope>NUCLEOTIDE SEQUENCE [LARGE SCALE GENOMIC DNA]</scope>
    <source>
        <strain evidence="10 11">Oregon</strain>
    </source>
</reference>
<dbReference type="InterPro" id="IPR000515">
    <property type="entry name" value="MetI-like"/>
</dbReference>
<name>X5H3V4_9RICK</name>
<evidence type="ECO:0000313" key="11">
    <source>
        <dbReference type="Proteomes" id="UP000023755"/>
    </source>
</evidence>
<feature type="transmembrane region" description="Helical" evidence="8">
    <location>
        <begin position="77"/>
        <end position="100"/>
    </location>
</feature>
<dbReference type="PANTHER" id="PTHR43357:SF3">
    <property type="entry name" value="FE(3+)-TRANSPORT SYSTEM PERMEASE PROTEIN FBPB 2"/>
    <property type="match status" value="1"/>
</dbReference>
<evidence type="ECO:0000256" key="6">
    <source>
        <dbReference type="ARBA" id="ARBA00022989"/>
    </source>
</evidence>
<evidence type="ECO:0000256" key="5">
    <source>
        <dbReference type="ARBA" id="ARBA00022692"/>
    </source>
</evidence>
<dbReference type="Gene3D" id="1.10.3720.10">
    <property type="entry name" value="MetI-like"/>
    <property type="match status" value="2"/>
</dbReference>
<dbReference type="AlphaFoldDB" id="X5H3V4"/>
<dbReference type="KEGG" id="nhm:NHE_0287"/>
<keyword evidence="6 8" id="KW-1133">Transmembrane helix</keyword>
<proteinExistence type="predicted"/>
<keyword evidence="3" id="KW-1003">Cell membrane</keyword>
<feature type="transmembrane region" description="Helical" evidence="8">
    <location>
        <begin position="43"/>
        <end position="70"/>
    </location>
</feature>
<dbReference type="HOGENOM" id="CLU_021838_0_2_5"/>
<dbReference type="InterPro" id="IPR035906">
    <property type="entry name" value="MetI-like_sf"/>
</dbReference>
<gene>
    <name evidence="10" type="ORF">NHE_0287</name>
</gene>